<dbReference type="SUPFAM" id="SSF56601">
    <property type="entry name" value="beta-lactamase/transpeptidase-like"/>
    <property type="match status" value="1"/>
</dbReference>
<reference evidence="6 7" key="1">
    <citation type="submission" date="2016-06" db="EMBL/GenBank/DDBJ databases">
        <title>Complete genome sequence of a deep-branching marine Gamma Proteobacterium Woeseia oceani type strain XK5.</title>
        <authorList>
            <person name="Mu D."/>
            <person name="Du Z."/>
        </authorList>
    </citation>
    <scope>NUCLEOTIDE SEQUENCE [LARGE SCALE GENOMIC DNA]</scope>
    <source>
        <strain evidence="6 7">XK5</strain>
    </source>
</reference>
<dbReference type="Pfam" id="PF13354">
    <property type="entry name" value="Beta-lactamase2"/>
    <property type="match status" value="1"/>
</dbReference>
<evidence type="ECO:0000313" key="6">
    <source>
        <dbReference type="EMBL" id="ANO52504.1"/>
    </source>
</evidence>
<evidence type="ECO:0000313" key="7">
    <source>
        <dbReference type="Proteomes" id="UP000092695"/>
    </source>
</evidence>
<dbReference type="Gene3D" id="3.40.710.10">
    <property type="entry name" value="DD-peptidase/beta-lactamase superfamily"/>
    <property type="match status" value="1"/>
</dbReference>
<feature type="signal peptide" evidence="4">
    <location>
        <begin position="1"/>
        <end position="20"/>
    </location>
</feature>
<dbReference type="Proteomes" id="UP000092695">
    <property type="component" value="Chromosome"/>
</dbReference>
<name>A0A193LJD0_9GAMM</name>
<proteinExistence type="inferred from homology"/>
<dbReference type="KEGG" id="woc:BA177_16110"/>
<keyword evidence="7" id="KW-1185">Reference proteome</keyword>
<dbReference type="GO" id="GO:0046677">
    <property type="term" value="P:response to antibiotic"/>
    <property type="evidence" value="ECO:0007669"/>
    <property type="project" value="InterPro"/>
</dbReference>
<evidence type="ECO:0000259" key="5">
    <source>
        <dbReference type="Pfam" id="PF13354"/>
    </source>
</evidence>
<organism evidence="6 7">
    <name type="scientific">Woeseia oceani</name>
    <dbReference type="NCBI Taxonomy" id="1548547"/>
    <lineage>
        <taxon>Bacteria</taxon>
        <taxon>Pseudomonadati</taxon>
        <taxon>Pseudomonadota</taxon>
        <taxon>Gammaproteobacteria</taxon>
        <taxon>Woeseiales</taxon>
        <taxon>Woeseiaceae</taxon>
        <taxon>Woeseia</taxon>
    </lineage>
</organism>
<comment type="similarity">
    <text evidence="2">Belongs to the class-A beta-lactamase family.</text>
</comment>
<dbReference type="OrthoDB" id="9784149at2"/>
<dbReference type="EC" id="3.5.2.6" evidence="3"/>
<dbReference type="AlphaFoldDB" id="A0A193LJD0"/>
<keyword evidence="4" id="KW-0732">Signal</keyword>
<dbReference type="InterPro" id="IPR012338">
    <property type="entry name" value="Beta-lactam/transpept-like"/>
</dbReference>
<dbReference type="InterPro" id="IPR045155">
    <property type="entry name" value="Beta-lactam_cat"/>
</dbReference>
<comment type="catalytic activity">
    <reaction evidence="1">
        <text>a beta-lactam + H2O = a substituted beta-amino acid</text>
        <dbReference type="Rhea" id="RHEA:20401"/>
        <dbReference type="ChEBI" id="CHEBI:15377"/>
        <dbReference type="ChEBI" id="CHEBI:35627"/>
        <dbReference type="ChEBI" id="CHEBI:140347"/>
        <dbReference type="EC" id="3.5.2.6"/>
    </reaction>
</comment>
<dbReference type="RefSeq" id="WP_068617887.1">
    <property type="nucleotide sequence ID" value="NZ_CP016268.1"/>
</dbReference>
<feature type="domain" description="Beta-lactamase class A catalytic" evidence="5">
    <location>
        <begin position="48"/>
        <end position="261"/>
    </location>
</feature>
<dbReference type="PANTHER" id="PTHR35333">
    <property type="entry name" value="BETA-LACTAMASE"/>
    <property type="match status" value="1"/>
</dbReference>
<dbReference type="PANTHER" id="PTHR35333:SF3">
    <property type="entry name" value="BETA-LACTAMASE-TYPE TRANSPEPTIDASE FOLD CONTAINING PROTEIN"/>
    <property type="match status" value="1"/>
</dbReference>
<evidence type="ECO:0000256" key="2">
    <source>
        <dbReference type="ARBA" id="ARBA00009009"/>
    </source>
</evidence>
<dbReference type="GO" id="GO:0008800">
    <property type="term" value="F:beta-lactamase activity"/>
    <property type="evidence" value="ECO:0007669"/>
    <property type="project" value="UniProtKB-EC"/>
</dbReference>
<accession>A0A193LJD0</accession>
<dbReference type="EMBL" id="CP016268">
    <property type="protein sequence ID" value="ANO52504.1"/>
    <property type="molecule type" value="Genomic_DNA"/>
</dbReference>
<dbReference type="InterPro" id="IPR000871">
    <property type="entry name" value="Beta-lactam_class-A"/>
</dbReference>
<dbReference type="GO" id="GO:0030655">
    <property type="term" value="P:beta-lactam antibiotic catabolic process"/>
    <property type="evidence" value="ECO:0007669"/>
    <property type="project" value="InterPro"/>
</dbReference>
<sequence>MIRSVCLVTALLLMATAGMAQEAHQEILANKFQQGIERIADDLPGVLGVAVVDIDGNRVFGVNESEIFPQGSAIKISILTAMYVRQERGEMDLTRSVPIRKADRVGGSGYLTHFSDGDSALSLHDLAILMITVSDNMATNILIEQTGMDNVNAVMADLGFGDIRLQRRMIRQEQSARGNENIATPTSAAKLMQRILRCDLPISGEACAEMQAILAIRHAGPIQAGTPNGIRVLQKTGSIAGVATSWGVVDLEGRPYALAMMGNYGDTAEINDSIRQITELSHWYFSRLAGATDYGTRVPVKLLERVRN</sequence>
<evidence type="ECO:0000256" key="1">
    <source>
        <dbReference type="ARBA" id="ARBA00001526"/>
    </source>
</evidence>
<dbReference type="STRING" id="1548547.BA177_16110"/>
<evidence type="ECO:0000256" key="4">
    <source>
        <dbReference type="SAM" id="SignalP"/>
    </source>
</evidence>
<protein>
    <recommendedName>
        <fullName evidence="3">beta-lactamase</fullName>
        <ecNumber evidence="3">3.5.2.6</ecNumber>
    </recommendedName>
</protein>
<evidence type="ECO:0000256" key="3">
    <source>
        <dbReference type="ARBA" id="ARBA00012865"/>
    </source>
</evidence>
<feature type="chain" id="PRO_5008260308" description="beta-lactamase" evidence="4">
    <location>
        <begin position="21"/>
        <end position="308"/>
    </location>
</feature>
<gene>
    <name evidence="6" type="ORF">BA177_16110</name>
</gene>